<keyword evidence="2" id="KW-1185">Reference proteome</keyword>
<comment type="caution">
    <text evidence="1">The sequence shown here is derived from an EMBL/GenBank/DDBJ whole genome shotgun (WGS) entry which is preliminary data.</text>
</comment>
<dbReference type="EMBL" id="QTSX02000009">
    <property type="protein sequence ID" value="KAJ9090308.1"/>
    <property type="molecule type" value="Genomic_DNA"/>
</dbReference>
<name>A0ACC2UTE1_9FUNG</name>
<reference evidence="1" key="1">
    <citation type="submission" date="2022-04" db="EMBL/GenBank/DDBJ databases">
        <title>Genome of the entomopathogenic fungus Entomophthora muscae.</title>
        <authorList>
            <person name="Elya C."/>
            <person name="Lovett B.R."/>
            <person name="Lee E."/>
            <person name="Macias A.M."/>
            <person name="Hajek A.E."/>
            <person name="De Bivort B.L."/>
            <person name="Kasson M.T."/>
            <person name="De Fine Licht H.H."/>
            <person name="Stajich J.E."/>
        </authorList>
    </citation>
    <scope>NUCLEOTIDE SEQUENCE</scope>
    <source>
        <strain evidence="1">Berkeley</strain>
    </source>
</reference>
<organism evidence="1 2">
    <name type="scientific">Entomophthora muscae</name>
    <dbReference type="NCBI Taxonomy" id="34485"/>
    <lineage>
        <taxon>Eukaryota</taxon>
        <taxon>Fungi</taxon>
        <taxon>Fungi incertae sedis</taxon>
        <taxon>Zoopagomycota</taxon>
        <taxon>Entomophthoromycotina</taxon>
        <taxon>Entomophthoromycetes</taxon>
        <taxon>Entomophthorales</taxon>
        <taxon>Entomophthoraceae</taxon>
        <taxon>Entomophthora</taxon>
    </lineage>
</organism>
<protein>
    <submittedName>
        <fullName evidence="1">Uncharacterized protein</fullName>
    </submittedName>
</protein>
<gene>
    <name evidence="1" type="ORF">DSO57_1003835</name>
</gene>
<evidence type="ECO:0000313" key="2">
    <source>
        <dbReference type="Proteomes" id="UP001165960"/>
    </source>
</evidence>
<sequence>MKIVTAILSDHLPSELPDPSCSYLKLSSVTSAVPTYPEAILIMPGTRNKGNLKVDSYNGSQDQYSQSVGSPGSVYDQYFDADSDVRIDGPLNRRLKNQSSLSQVMTYTDLMGSETEEETQVTKAKAVPITSFDSTAGDNSEDDDYDEDCQAGAGSDQEAKVAIKQRGRRQSIAEPATESAPKAKEVPAKSTPKVKEVPAKSAPKAKETPAKSSPKTKEAPTKSKQTAPSRTAPAIPQVDGEDEGDETKSVSSSEKSESTKKDEPEDVPNEEKSNEDDKDPKKEGSKEDDDDGEGIFDYYDILSVEKDCPTEKVVEQYRKEIVMAEFERLTDDGKARIREVAEAYYVLADPNKRAMYDKCLAEEDMSLLPKWKPSSPIDPDALLSDVFSQELLKELFKPEFYFTPMSYVAGAVIGFILLSWPGLVVFAYLGGRVGDWEDNRPPPPRQLIAKLTDNQRTALMHALTRVVF</sequence>
<accession>A0ACC2UTE1</accession>
<evidence type="ECO:0000313" key="1">
    <source>
        <dbReference type="EMBL" id="KAJ9090308.1"/>
    </source>
</evidence>
<dbReference type="Proteomes" id="UP001165960">
    <property type="component" value="Unassembled WGS sequence"/>
</dbReference>
<proteinExistence type="predicted"/>